<comment type="subcellular location">
    <subcellularLocation>
        <location evidence="1">Cell envelope</location>
    </subcellularLocation>
</comment>
<dbReference type="PANTHER" id="PTHR32347">
    <property type="entry name" value="EFFLUX SYSTEM COMPONENT YKNX-RELATED"/>
    <property type="match status" value="1"/>
</dbReference>
<feature type="transmembrane region" description="Helical" evidence="3">
    <location>
        <begin position="12"/>
        <end position="31"/>
    </location>
</feature>
<accession>A0A2H0KQF0</accession>
<evidence type="ECO:0000256" key="2">
    <source>
        <dbReference type="ARBA" id="ARBA00023054"/>
    </source>
</evidence>
<gene>
    <name evidence="4" type="ORF">COV86_01390</name>
</gene>
<name>A0A2H0KQF0_9BACT</name>
<reference evidence="4 5" key="1">
    <citation type="submission" date="2017-09" db="EMBL/GenBank/DDBJ databases">
        <title>Depth-based differentiation of microbial function through sediment-hosted aquifers and enrichment of novel symbionts in the deep terrestrial subsurface.</title>
        <authorList>
            <person name="Probst A.J."/>
            <person name="Ladd B."/>
            <person name="Jarett J.K."/>
            <person name="Geller-Mcgrath D.E."/>
            <person name="Sieber C.M."/>
            <person name="Emerson J.B."/>
            <person name="Anantharaman K."/>
            <person name="Thomas B.C."/>
            <person name="Malmstrom R."/>
            <person name="Stieglmeier M."/>
            <person name="Klingl A."/>
            <person name="Woyke T."/>
            <person name="Ryan C.M."/>
            <person name="Banfield J.F."/>
        </authorList>
    </citation>
    <scope>NUCLEOTIDE SEQUENCE [LARGE SCALE GENOMIC DNA]</scope>
    <source>
        <strain evidence="4">CG11_big_fil_rev_8_21_14_0_20_35_14</strain>
    </source>
</reference>
<keyword evidence="3" id="KW-0472">Membrane</keyword>
<dbReference type="EMBL" id="PCVL01000013">
    <property type="protein sequence ID" value="PIQ72753.1"/>
    <property type="molecule type" value="Genomic_DNA"/>
</dbReference>
<keyword evidence="3" id="KW-1133">Transmembrane helix</keyword>
<dbReference type="PANTHER" id="PTHR32347:SF14">
    <property type="entry name" value="EFFLUX SYSTEM COMPONENT YKNX-RELATED"/>
    <property type="match status" value="1"/>
</dbReference>
<evidence type="ECO:0000313" key="5">
    <source>
        <dbReference type="Proteomes" id="UP000229570"/>
    </source>
</evidence>
<keyword evidence="2" id="KW-0175">Coiled coil</keyword>
<comment type="caution">
    <text evidence="4">The sequence shown here is derived from an EMBL/GenBank/DDBJ whole genome shotgun (WGS) entry which is preliminary data.</text>
</comment>
<sequence>MQKIKNWFLKMSIIKKVIIILVVISIGWYGFSKISSAKKNQVQYQTSTVQKGTLIISVTGSGAVSTANNGIISTQASGVVSKLYVKDGDEVKMGDKIADINLDLEGQQKSSQAWGSYVSAKNNL</sequence>
<dbReference type="Gene3D" id="2.40.50.100">
    <property type="match status" value="1"/>
</dbReference>
<organism evidence="4 5">
    <name type="scientific">Candidatus Roizmanbacteria bacterium CG11_big_fil_rev_8_21_14_0_20_35_14</name>
    <dbReference type="NCBI Taxonomy" id="1974855"/>
    <lineage>
        <taxon>Bacteria</taxon>
        <taxon>Candidatus Roizmaniibacteriota</taxon>
    </lineage>
</organism>
<dbReference type="Proteomes" id="UP000229570">
    <property type="component" value="Unassembled WGS sequence"/>
</dbReference>
<evidence type="ECO:0000256" key="1">
    <source>
        <dbReference type="ARBA" id="ARBA00004196"/>
    </source>
</evidence>
<evidence type="ECO:0000256" key="3">
    <source>
        <dbReference type="SAM" id="Phobius"/>
    </source>
</evidence>
<keyword evidence="3" id="KW-0812">Transmembrane</keyword>
<protein>
    <submittedName>
        <fullName evidence="4">Uncharacterized protein</fullName>
    </submittedName>
</protein>
<proteinExistence type="predicted"/>
<dbReference type="InterPro" id="IPR050465">
    <property type="entry name" value="UPF0194_transport"/>
</dbReference>
<dbReference type="GO" id="GO:0030313">
    <property type="term" value="C:cell envelope"/>
    <property type="evidence" value="ECO:0007669"/>
    <property type="project" value="UniProtKB-SubCell"/>
</dbReference>
<dbReference type="AlphaFoldDB" id="A0A2H0KQF0"/>
<evidence type="ECO:0000313" key="4">
    <source>
        <dbReference type="EMBL" id="PIQ72753.1"/>
    </source>
</evidence>